<reference evidence="1 2" key="1">
    <citation type="journal article" date="2011" name="J. Bacteriol.">
        <title>Genome sequence of the repetitive-sequence-rich Mycoplasma fermentans strain M64.</title>
        <authorList>
            <person name="Shu H.W."/>
            <person name="Liu T.T."/>
            <person name="Chang H.Y."/>
            <person name="Liu Y.M."/>
            <person name="Wu K.M."/>
            <person name="Shu H.Y."/>
            <person name="Tsai S.F."/>
            <person name="Hsiao K.J."/>
            <person name="Hu W.S."/>
            <person name="Ng W.V."/>
        </authorList>
    </citation>
    <scope>NUCLEOTIDE SEQUENCE [LARGE SCALE GENOMIC DNA]</scope>
    <source>
        <strain evidence="1 2">M64</strain>
    </source>
</reference>
<dbReference type="EMBL" id="CP002458">
    <property type="protein sequence ID" value="ADV34225.1"/>
    <property type="molecule type" value="Genomic_DNA"/>
</dbReference>
<protein>
    <submittedName>
        <fullName evidence="1">Uncharacterized protein</fullName>
    </submittedName>
</protein>
<dbReference type="Proteomes" id="UP000007473">
    <property type="component" value="Chromosome"/>
</dbReference>
<gene>
    <name evidence="1" type="ordered locus">MfeM64YM_0219</name>
</gene>
<name>A0AB32XAY2_MYCFM</name>
<evidence type="ECO:0000313" key="1">
    <source>
        <dbReference type="EMBL" id="ADV34225.1"/>
    </source>
</evidence>
<accession>A0AB32XAY2</accession>
<evidence type="ECO:0000313" key="2">
    <source>
        <dbReference type="Proteomes" id="UP000007473"/>
    </source>
</evidence>
<sequence>MDKAKKKKILIPLLSTVGVLAVVTPIVVVSAAKSKHKEIEKQETINSFEEFPKLEYNNYYKYIRIGEKGEEYIDENVVPLIVKDVFQKLNADYQSKISFDYQFVSKNHLELKFKYVSEDKTLFKTYVLKTKNMV</sequence>
<organism evidence="1 2">
    <name type="scientific">Mycoplasmopsis fermentans (strain M64)</name>
    <name type="common">Mycoplasma fermentans</name>
    <dbReference type="NCBI Taxonomy" id="943945"/>
    <lineage>
        <taxon>Bacteria</taxon>
        <taxon>Bacillati</taxon>
        <taxon>Mycoplasmatota</taxon>
        <taxon>Mycoplasmoidales</taxon>
        <taxon>Metamycoplasmataceae</taxon>
        <taxon>Mycoplasmopsis</taxon>
    </lineage>
</organism>
<dbReference type="AlphaFoldDB" id="A0AB32XAY2"/>
<dbReference type="NCBIfam" id="NF045957">
    <property type="entry name" value="MHO_1590_dom"/>
    <property type="match status" value="1"/>
</dbReference>
<dbReference type="KEGG" id="mfm:MfeM64YM_0219"/>
<dbReference type="RefSeq" id="WP_013354444.1">
    <property type="nucleotide sequence ID" value="NC_014921.1"/>
</dbReference>
<proteinExistence type="predicted"/>